<keyword evidence="2" id="KW-0808">Transferase</keyword>
<proteinExistence type="predicted"/>
<feature type="domain" description="Glycosyl transferase family 1" evidence="1">
    <location>
        <begin position="204"/>
        <end position="364"/>
    </location>
</feature>
<dbReference type="AlphaFoldDB" id="S2E1V0"/>
<gene>
    <name evidence="2" type="ORF">BG20_I0117</name>
</gene>
<keyword evidence="2" id="KW-0328">Glycosyltransferase</keyword>
<dbReference type="GO" id="GO:0016757">
    <property type="term" value="F:glycosyltransferase activity"/>
    <property type="evidence" value="ECO:0007669"/>
    <property type="project" value="UniProtKB-KW"/>
</dbReference>
<evidence type="ECO:0000313" key="3">
    <source>
        <dbReference type="Proteomes" id="UP000014065"/>
    </source>
</evidence>
<reference evidence="2 3" key="1">
    <citation type="journal article" date="2012" name="J. Bacteriol.">
        <title>Genome Sequence of "Candidatus Nitrosoarchaeum limnia" BG20, a Low-Salinity Ammonia-Oxidizing Archaeon from the San Francisco Bay Estuary.</title>
        <authorList>
            <person name="Mosier A.C."/>
            <person name="Allen E.E."/>
            <person name="Kim M."/>
            <person name="Ferriera S."/>
            <person name="Francis C.A."/>
        </authorList>
    </citation>
    <scope>NUCLEOTIDE SEQUENCE [LARGE SCALE GENOMIC DNA]</scope>
    <source>
        <strain evidence="2 3">BG20</strain>
    </source>
</reference>
<dbReference type="EC" id="2.4.-.-" evidence="2"/>
<dbReference type="Pfam" id="PF00534">
    <property type="entry name" value="Glycos_transf_1"/>
    <property type="match status" value="1"/>
</dbReference>
<comment type="caution">
    <text evidence="2">The sequence shown here is derived from an EMBL/GenBank/DDBJ whole genome shotgun (WGS) entry which is preliminary data.</text>
</comment>
<dbReference type="Gene3D" id="3.40.50.2000">
    <property type="entry name" value="Glycogen Phosphorylase B"/>
    <property type="match status" value="2"/>
</dbReference>
<dbReference type="EMBL" id="AHJG01000193">
    <property type="protein sequence ID" value="EPA05310.1"/>
    <property type="molecule type" value="Genomic_DNA"/>
</dbReference>
<sequence>MKIPLVSAFLEDDVYETRLNDKFMEEVICNEDHFYHRIAKALSSKQFEPIVYYMSQEKIEKKFIHKYGHTIIRIPAKKINFLHEPIIYSPQLIKNIKKNYEICNFVSGYYVMYKVPDMFDYSVFKLYKKMPIVARWAGGNNKWLIPIRKSIKKAALQKCDKILVSSIEEINVLQEVFCIKRENISQIVNPIDLTLFKKRERNKVAEKISLDVNFRYLLYVGRLTKNKGLELLLEIFNELNFKFENIKLIIIGDGPLLEFIKNFIKNHDLEKKIILTGRLNHEKACYYYNIATVLVNTGLSAGLPNVIIESLASGTPTITTNVGASKEYIDEEKNNGIVIKPSNKDELKNAIITILENEKKFKNWDTDFLEKFSYQEFGNKLTTIYSELL</sequence>
<name>S2E1V0_9ARCH</name>
<dbReference type="InterPro" id="IPR001296">
    <property type="entry name" value="Glyco_trans_1"/>
</dbReference>
<protein>
    <submittedName>
        <fullName evidence="2">Glycosyltransferase, group 1 family protein</fullName>
        <ecNumber evidence="2">2.4.-.-</ecNumber>
    </submittedName>
</protein>
<dbReference type="CDD" id="cd03801">
    <property type="entry name" value="GT4_PimA-like"/>
    <property type="match status" value="1"/>
</dbReference>
<accession>S2E1V0</accession>
<keyword evidence="3" id="KW-1185">Reference proteome</keyword>
<dbReference type="PANTHER" id="PTHR12526">
    <property type="entry name" value="GLYCOSYLTRANSFERASE"/>
    <property type="match status" value="1"/>
</dbReference>
<organism evidence="2 3">
    <name type="scientific">Candidatus Nitrosarchaeum limnium BG20</name>
    <dbReference type="NCBI Taxonomy" id="859192"/>
    <lineage>
        <taxon>Archaea</taxon>
        <taxon>Nitrososphaerota</taxon>
        <taxon>Nitrososphaeria</taxon>
        <taxon>Nitrosopumilales</taxon>
        <taxon>Nitrosopumilaceae</taxon>
        <taxon>Nitrosarchaeum</taxon>
    </lineage>
</organism>
<dbReference type="Proteomes" id="UP000014065">
    <property type="component" value="Unassembled WGS sequence"/>
</dbReference>
<dbReference type="PANTHER" id="PTHR12526:SF637">
    <property type="entry name" value="GLYCOSYLTRANSFERASE EPSF-RELATED"/>
    <property type="match status" value="1"/>
</dbReference>
<evidence type="ECO:0000313" key="2">
    <source>
        <dbReference type="EMBL" id="EPA05310.1"/>
    </source>
</evidence>
<evidence type="ECO:0000259" key="1">
    <source>
        <dbReference type="Pfam" id="PF00534"/>
    </source>
</evidence>
<dbReference type="SUPFAM" id="SSF53756">
    <property type="entry name" value="UDP-Glycosyltransferase/glycogen phosphorylase"/>
    <property type="match status" value="1"/>
</dbReference>